<comment type="catalytic activity">
    <reaction evidence="16 17 19">
        <text>(6S)-NADPHX + ADP = AMP + phosphate + NADPH + H(+)</text>
        <dbReference type="Rhea" id="RHEA:32235"/>
        <dbReference type="ChEBI" id="CHEBI:15378"/>
        <dbReference type="ChEBI" id="CHEBI:43474"/>
        <dbReference type="ChEBI" id="CHEBI:57783"/>
        <dbReference type="ChEBI" id="CHEBI:64076"/>
        <dbReference type="ChEBI" id="CHEBI:456215"/>
        <dbReference type="ChEBI" id="CHEBI:456216"/>
        <dbReference type="EC" id="4.2.1.136"/>
    </reaction>
</comment>
<feature type="binding site" evidence="18">
    <location>
        <position position="61"/>
    </location>
    <ligand>
        <name>K(+)</name>
        <dbReference type="ChEBI" id="CHEBI:29103"/>
    </ligand>
</feature>
<accession>A0A932I0F3</accession>
<dbReference type="GO" id="GO:0005524">
    <property type="term" value="F:ATP binding"/>
    <property type="evidence" value="ECO:0007669"/>
    <property type="project" value="UniProtKB-UniRule"/>
</dbReference>
<feature type="domain" description="YjeF N-terminal" evidence="21">
    <location>
        <begin position="11"/>
        <end position="221"/>
    </location>
</feature>
<feature type="binding site" evidence="18">
    <location>
        <position position="167"/>
    </location>
    <ligand>
        <name>K(+)</name>
        <dbReference type="ChEBI" id="CHEBI:29103"/>
    </ligand>
</feature>
<dbReference type="PIRSF" id="PIRSF017184">
    <property type="entry name" value="Nnr"/>
    <property type="match status" value="1"/>
</dbReference>
<dbReference type="GO" id="GO:0046872">
    <property type="term" value="F:metal ion binding"/>
    <property type="evidence" value="ECO:0007669"/>
    <property type="project" value="UniProtKB-UniRule"/>
</dbReference>
<dbReference type="InterPro" id="IPR030677">
    <property type="entry name" value="Nnr"/>
</dbReference>
<evidence type="ECO:0000256" key="8">
    <source>
        <dbReference type="ARBA" id="ARBA00022857"/>
    </source>
</evidence>
<comment type="function">
    <text evidence="18">Catalyzes the epimerization of the S- and R-forms of NAD(P)HX, a damaged form of NAD(P)H that is a result of enzymatic or heat-dependent hydration. This is a prerequisite for the S-specific NAD(P)H-hydrate dehydratase to allow the repair of both epimers of NAD(P)HX.</text>
</comment>
<evidence type="ECO:0000256" key="12">
    <source>
        <dbReference type="ARBA" id="ARBA00023239"/>
    </source>
</evidence>
<keyword evidence="6 17" id="KW-0547">Nucleotide-binding</keyword>
<dbReference type="EMBL" id="JACPUR010000038">
    <property type="protein sequence ID" value="MBI3129090.1"/>
    <property type="molecule type" value="Genomic_DNA"/>
</dbReference>
<keyword evidence="11 18" id="KW-0413">Isomerase</keyword>
<feature type="binding site" evidence="17">
    <location>
        <position position="454"/>
    </location>
    <ligand>
        <name>AMP</name>
        <dbReference type="ChEBI" id="CHEBI:456215"/>
    </ligand>
</feature>
<evidence type="ECO:0000256" key="16">
    <source>
        <dbReference type="ARBA" id="ARBA00049209"/>
    </source>
</evidence>
<dbReference type="InterPro" id="IPR029056">
    <property type="entry name" value="Ribokinase-like"/>
</dbReference>
<feature type="domain" description="YjeF C-terminal" evidence="20">
    <location>
        <begin position="231"/>
        <end position="514"/>
    </location>
</feature>
<comment type="function">
    <text evidence="17">Catalyzes the dehydration of the S-form of NAD(P)HX at the expense of ADP, which is converted to AMP. Together with NAD(P)HX epimerase, which catalyzes the epimerization of the S- and R-forms, the enzyme allows the repair of both epimers of NAD(P)HX, a damaged form of NAD(P)H that is a result of enzymatic or heat-dependent hydration.</text>
</comment>
<evidence type="ECO:0000256" key="15">
    <source>
        <dbReference type="ARBA" id="ARBA00048238"/>
    </source>
</evidence>
<dbReference type="CDD" id="cd01171">
    <property type="entry name" value="YXKO-related"/>
    <property type="match status" value="1"/>
</dbReference>
<evidence type="ECO:0000256" key="14">
    <source>
        <dbReference type="ARBA" id="ARBA00025153"/>
    </source>
</evidence>
<organism evidence="22 23">
    <name type="scientific">Tectimicrobiota bacterium</name>
    <dbReference type="NCBI Taxonomy" id="2528274"/>
    <lineage>
        <taxon>Bacteria</taxon>
        <taxon>Pseudomonadati</taxon>
        <taxon>Nitrospinota/Tectimicrobiota group</taxon>
        <taxon>Candidatus Tectimicrobiota</taxon>
    </lineage>
</organism>
<evidence type="ECO:0000256" key="9">
    <source>
        <dbReference type="ARBA" id="ARBA00022958"/>
    </source>
</evidence>
<dbReference type="GO" id="GO:0046496">
    <property type="term" value="P:nicotinamide nucleotide metabolic process"/>
    <property type="evidence" value="ECO:0007669"/>
    <property type="project" value="UniProtKB-UniRule"/>
</dbReference>
<keyword evidence="12 17" id="KW-0456">Lyase</keyword>
<dbReference type="Pfam" id="PF01256">
    <property type="entry name" value="Carb_kinase"/>
    <property type="match status" value="1"/>
</dbReference>
<dbReference type="EC" id="4.2.1.136" evidence="19"/>
<comment type="caution">
    <text evidence="18">Lacks conserved residue(s) required for the propagation of feature annotation.</text>
</comment>
<dbReference type="GO" id="GO:0110051">
    <property type="term" value="P:metabolite repair"/>
    <property type="evidence" value="ECO:0007669"/>
    <property type="project" value="TreeGrafter"/>
</dbReference>
<comment type="catalytic activity">
    <reaction evidence="15 17 19">
        <text>(6S)-NADHX + ADP = AMP + phosphate + NADH + H(+)</text>
        <dbReference type="Rhea" id="RHEA:32223"/>
        <dbReference type="ChEBI" id="CHEBI:15378"/>
        <dbReference type="ChEBI" id="CHEBI:43474"/>
        <dbReference type="ChEBI" id="CHEBI:57945"/>
        <dbReference type="ChEBI" id="CHEBI:64074"/>
        <dbReference type="ChEBI" id="CHEBI:456215"/>
        <dbReference type="ChEBI" id="CHEBI:456216"/>
        <dbReference type="EC" id="4.2.1.136"/>
    </reaction>
</comment>
<evidence type="ECO:0000313" key="23">
    <source>
        <dbReference type="Proteomes" id="UP000782312"/>
    </source>
</evidence>
<sequence>MALPVATAREMARVDARAIESFDIPSACLMETAGARSADAIWRRFGRPGLRILVVSGKGNNGGDGFVIARHLINRGAQVRVMTLFPPDEAAGDPGLFLSVLRKMEAPVEGISPGEAGRLREAAAESDLVVDAILGTGFTPPARGLVGEALEALSRVPAPIAAVDIPSGIDGTTGRAEPPFLTARLTLTFALLKRGHLLMPAAEHVGEVVLLDIGIPEACVAEEGIPLCLTEARDVVDLLPGRRRDAHKGDGGQLFIVAGSAGMMGAALMASMAGLRAGAGLVTLAVPEPLAYAVEAGPPEVICLALPAGPGGVLDPAGFDLILEKAARMSAMVLGPGISTHPRTVELVQRLIQHVEGPLLLDADALNALSQDLTVLDGPRADLILTPHPGEMARLAGLSTAEVQADRIGAAITFATRHQAHLALKGWGTVVATPEGQAWLNPTGNAALATAGSGDVLSGVVGGLLAQGLPPESALIAGVYLHGVAGELAAEGLGEVGVTATDLLPQIPRARRRTLERAEEIAP</sequence>
<keyword evidence="7 17" id="KW-0067">ATP-binding</keyword>
<evidence type="ECO:0000313" key="22">
    <source>
        <dbReference type="EMBL" id="MBI3129090.1"/>
    </source>
</evidence>
<name>A0A932I0F3_UNCTE</name>
<comment type="similarity">
    <text evidence="18">Belongs to the NnrE/AIBP family.</text>
</comment>
<keyword evidence="5 18" id="KW-0479">Metal-binding</keyword>
<dbReference type="InterPro" id="IPR017953">
    <property type="entry name" value="Carbohydrate_kinase_pred_CS"/>
</dbReference>
<keyword evidence="10 17" id="KW-0520">NAD</keyword>
<dbReference type="PROSITE" id="PS51385">
    <property type="entry name" value="YJEF_N"/>
    <property type="match status" value="1"/>
</dbReference>
<keyword evidence="8 17" id="KW-0521">NADP</keyword>
<comment type="caution">
    <text evidence="22">The sequence shown here is derived from an EMBL/GenBank/DDBJ whole genome shotgun (WGS) entry which is preliminary data.</text>
</comment>
<dbReference type="AlphaFoldDB" id="A0A932I0F3"/>
<dbReference type="Gene3D" id="3.40.1190.20">
    <property type="match status" value="1"/>
</dbReference>
<dbReference type="PROSITE" id="PS01050">
    <property type="entry name" value="YJEF_C_2"/>
    <property type="match status" value="1"/>
</dbReference>
<feature type="binding site" evidence="17">
    <location>
        <position position="266"/>
    </location>
    <ligand>
        <name>(6S)-NADPHX</name>
        <dbReference type="ChEBI" id="CHEBI:64076"/>
    </ligand>
</feature>
<dbReference type="Pfam" id="PF03853">
    <property type="entry name" value="YjeF_N"/>
    <property type="match status" value="1"/>
</dbReference>
<dbReference type="SUPFAM" id="SSF64153">
    <property type="entry name" value="YjeF N-terminal domain-like"/>
    <property type="match status" value="1"/>
</dbReference>
<dbReference type="EC" id="5.1.99.6" evidence="19"/>
<dbReference type="NCBIfam" id="TIGR00196">
    <property type="entry name" value="yjeF_cterm"/>
    <property type="match status" value="1"/>
</dbReference>
<feature type="binding site" evidence="18">
    <location>
        <position position="164"/>
    </location>
    <ligand>
        <name>(6S)-NADPHX</name>
        <dbReference type="ChEBI" id="CHEBI:64076"/>
    </ligand>
</feature>
<comment type="function">
    <text evidence="14 19">Bifunctional enzyme that catalyzes the epimerization of the S- and R-forms of NAD(P)HX and the dehydration of the S-form of NAD(P)HX at the expense of ADP, which is converted to AMP. This allows the repair of both epimers of NAD(P)HX, a damaged form of NAD(P)H that is a result of enzymatic or heat-dependent hydration.</text>
</comment>
<dbReference type="InterPro" id="IPR000631">
    <property type="entry name" value="CARKD"/>
</dbReference>
<comment type="catalytic activity">
    <reaction evidence="2 18 19">
        <text>(6R)-NADPHX = (6S)-NADPHX</text>
        <dbReference type="Rhea" id="RHEA:32227"/>
        <dbReference type="ChEBI" id="CHEBI:64076"/>
        <dbReference type="ChEBI" id="CHEBI:64077"/>
        <dbReference type="EC" id="5.1.99.6"/>
    </reaction>
</comment>
<feature type="binding site" evidence="17">
    <location>
        <position position="455"/>
    </location>
    <ligand>
        <name>(6S)-NADPHX</name>
        <dbReference type="ChEBI" id="CHEBI:64076"/>
    </ligand>
</feature>
<comment type="similarity">
    <text evidence="17">Belongs to the NnrD/CARKD family.</text>
</comment>
<evidence type="ECO:0000256" key="10">
    <source>
        <dbReference type="ARBA" id="ARBA00023027"/>
    </source>
</evidence>
<reference evidence="22" key="1">
    <citation type="submission" date="2020-07" db="EMBL/GenBank/DDBJ databases">
        <title>Huge and variable diversity of episymbiotic CPR bacteria and DPANN archaea in groundwater ecosystems.</title>
        <authorList>
            <person name="He C.Y."/>
            <person name="Keren R."/>
            <person name="Whittaker M."/>
            <person name="Farag I.F."/>
            <person name="Doudna J."/>
            <person name="Cate J.H.D."/>
            <person name="Banfield J.F."/>
        </authorList>
    </citation>
    <scope>NUCLEOTIDE SEQUENCE</scope>
    <source>
        <strain evidence="22">NC_groundwater_763_Ag_S-0.2um_68_21</strain>
    </source>
</reference>
<dbReference type="PANTHER" id="PTHR12592">
    <property type="entry name" value="ATP-DEPENDENT (S)-NAD(P)H-HYDRATE DEHYDRATASE FAMILY MEMBER"/>
    <property type="match status" value="1"/>
</dbReference>
<comment type="subunit">
    <text evidence="17">Homotetramer.</text>
</comment>
<keyword evidence="13" id="KW-0511">Multifunctional enzyme</keyword>
<dbReference type="InterPro" id="IPR036652">
    <property type="entry name" value="YjeF_N_dom_sf"/>
</dbReference>
<feature type="binding site" evidence="18">
    <location>
        <position position="131"/>
    </location>
    <ligand>
        <name>K(+)</name>
        <dbReference type="ChEBI" id="CHEBI:29103"/>
    </ligand>
</feature>
<dbReference type="NCBIfam" id="TIGR00197">
    <property type="entry name" value="yjeF_nterm"/>
    <property type="match status" value="1"/>
</dbReference>
<dbReference type="PROSITE" id="PS51383">
    <property type="entry name" value="YJEF_C_3"/>
    <property type="match status" value="1"/>
</dbReference>
<comment type="similarity">
    <text evidence="3 19">In the N-terminal section; belongs to the NnrE/AIBP family.</text>
</comment>
<dbReference type="Gene3D" id="3.40.50.10260">
    <property type="entry name" value="YjeF N-terminal domain"/>
    <property type="match status" value="1"/>
</dbReference>
<feature type="binding site" evidence="17">
    <location>
        <position position="337"/>
    </location>
    <ligand>
        <name>(6S)-NADPHX</name>
        <dbReference type="ChEBI" id="CHEBI:64076"/>
    </ligand>
</feature>
<comment type="catalytic activity">
    <reaction evidence="1 18 19">
        <text>(6R)-NADHX = (6S)-NADHX</text>
        <dbReference type="Rhea" id="RHEA:32215"/>
        <dbReference type="ChEBI" id="CHEBI:64074"/>
        <dbReference type="ChEBI" id="CHEBI:64075"/>
        <dbReference type="EC" id="5.1.99.6"/>
    </reaction>
</comment>
<comment type="similarity">
    <text evidence="4 19">In the C-terminal section; belongs to the NnrD/CARKD family.</text>
</comment>
<dbReference type="GO" id="GO:0052856">
    <property type="term" value="F:NAD(P)HX epimerase activity"/>
    <property type="evidence" value="ECO:0007669"/>
    <property type="project" value="UniProtKB-UniRule"/>
</dbReference>
<dbReference type="SUPFAM" id="SSF53613">
    <property type="entry name" value="Ribokinase-like"/>
    <property type="match status" value="1"/>
</dbReference>
<keyword evidence="9 18" id="KW-0630">Potassium</keyword>
<evidence type="ECO:0000256" key="5">
    <source>
        <dbReference type="ARBA" id="ARBA00022723"/>
    </source>
</evidence>
<evidence type="ECO:0000256" key="6">
    <source>
        <dbReference type="ARBA" id="ARBA00022741"/>
    </source>
</evidence>
<evidence type="ECO:0000256" key="13">
    <source>
        <dbReference type="ARBA" id="ARBA00023268"/>
    </source>
</evidence>
<gene>
    <name evidence="17" type="primary">nnrD</name>
    <name evidence="18" type="synonym">nnrE</name>
    <name evidence="22" type="ORF">HYZ11_15900</name>
</gene>
<dbReference type="Proteomes" id="UP000782312">
    <property type="component" value="Unassembled WGS sequence"/>
</dbReference>
<evidence type="ECO:0000256" key="7">
    <source>
        <dbReference type="ARBA" id="ARBA00022840"/>
    </source>
</evidence>
<feature type="binding site" evidence="17">
    <location>
        <position position="388"/>
    </location>
    <ligand>
        <name>(6S)-NADPHX</name>
        <dbReference type="ChEBI" id="CHEBI:64076"/>
    </ligand>
</feature>
<evidence type="ECO:0000256" key="17">
    <source>
        <dbReference type="HAMAP-Rule" id="MF_01965"/>
    </source>
</evidence>
<feature type="binding site" evidence="18">
    <location>
        <begin position="135"/>
        <end position="141"/>
    </location>
    <ligand>
        <name>(6S)-NADPHX</name>
        <dbReference type="ChEBI" id="CHEBI:64076"/>
    </ligand>
</feature>
<comment type="cofactor">
    <cofactor evidence="18 19">
        <name>K(+)</name>
        <dbReference type="ChEBI" id="CHEBI:29103"/>
    </cofactor>
    <text evidence="18 19">Binds 1 potassium ion per subunit.</text>
</comment>
<evidence type="ECO:0000256" key="3">
    <source>
        <dbReference type="ARBA" id="ARBA00006001"/>
    </source>
</evidence>
<comment type="cofactor">
    <cofactor evidence="17">
        <name>Mg(2+)</name>
        <dbReference type="ChEBI" id="CHEBI:18420"/>
    </cofactor>
</comment>
<evidence type="ECO:0000256" key="11">
    <source>
        <dbReference type="ARBA" id="ARBA00023235"/>
    </source>
</evidence>
<proteinExistence type="inferred from homology"/>
<dbReference type="HAMAP" id="MF_01966">
    <property type="entry name" value="NADHX_epimerase"/>
    <property type="match status" value="1"/>
</dbReference>
<dbReference type="GO" id="GO:0052855">
    <property type="term" value="F:ADP-dependent NAD(P)H-hydrate dehydratase activity"/>
    <property type="evidence" value="ECO:0007669"/>
    <property type="project" value="UniProtKB-UniRule"/>
</dbReference>
<evidence type="ECO:0000256" key="19">
    <source>
        <dbReference type="PIRNR" id="PIRNR017184"/>
    </source>
</evidence>
<evidence type="ECO:0000256" key="2">
    <source>
        <dbReference type="ARBA" id="ARBA00000909"/>
    </source>
</evidence>
<evidence type="ECO:0000256" key="1">
    <source>
        <dbReference type="ARBA" id="ARBA00000013"/>
    </source>
</evidence>
<dbReference type="HAMAP" id="MF_01965">
    <property type="entry name" value="NADHX_dehydratase"/>
    <property type="match status" value="1"/>
</dbReference>
<dbReference type="InterPro" id="IPR004443">
    <property type="entry name" value="YjeF_N_dom"/>
</dbReference>
<evidence type="ECO:0000259" key="20">
    <source>
        <dbReference type="PROSITE" id="PS51383"/>
    </source>
</evidence>
<feature type="binding site" evidence="18">
    <location>
        <begin position="60"/>
        <end position="64"/>
    </location>
    <ligand>
        <name>(6S)-NADPHX</name>
        <dbReference type="ChEBI" id="CHEBI:64076"/>
    </ligand>
</feature>
<dbReference type="PANTHER" id="PTHR12592:SF0">
    <property type="entry name" value="ATP-DEPENDENT (S)-NAD(P)H-HYDRATE DEHYDRATASE"/>
    <property type="match status" value="1"/>
</dbReference>
<evidence type="ECO:0000259" key="21">
    <source>
        <dbReference type="PROSITE" id="PS51385"/>
    </source>
</evidence>
<feature type="binding site" evidence="17">
    <location>
        <begin position="425"/>
        <end position="429"/>
    </location>
    <ligand>
        <name>AMP</name>
        <dbReference type="ChEBI" id="CHEBI:456215"/>
    </ligand>
</feature>
<evidence type="ECO:0000256" key="4">
    <source>
        <dbReference type="ARBA" id="ARBA00009524"/>
    </source>
</evidence>
<evidence type="ECO:0000256" key="18">
    <source>
        <dbReference type="HAMAP-Rule" id="MF_01966"/>
    </source>
</evidence>
<protein>
    <recommendedName>
        <fullName evidence="19">Bifunctional NAD(P)H-hydrate repair enzyme</fullName>
    </recommendedName>
    <alternativeName>
        <fullName evidence="19">Nicotinamide nucleotide repair protein</fullName>
    </alternativeName>
    <domain>
        <recommendedName>
            <fullName evidence="19">ADP-dependent (S)-NAD(P)H-hydrate dehydratase</fullName>
            <ecNumber evidence="19">4.2.1.136</ecNumber>
        </recommendedName>
        <alternativeName>
            <fullName evidence="19">ADP-dependent NAD(P)HX dehydratase</fullName>
        </alternativeName>
    </domain>
    <domain>
        <recommendedName>
            <fullName evidence="19">NAD(P)H-hydrate epimerase</fullName>
            <ecNumber evidence="19">5.1.99.6</ecNumber>
        </recommendedName>
    </domain>
</protein>